<evidence type="ECO:0000256" key="2">
    <source>
        <dbReference type="ARBA" id="ARBA00022490"/>
    </source>
</evidence>
<dbReference type="OrthoDB" id="9378527at2759"/>
<evidence type="ECO:0000256" key="5">
    <source>
        <dbReference type="ARBA" id="ARBA00023212"/>
    </source>
</evidence>
<reference evidence="8" key="2">
    <citation type="submission" date="2020-01" db="EMBL/GenBank/DDBJ databases">
        <authorList>
            <person name="Korhonen P.K.K."/>
            <person name="Guangxu M.G."/>
            <person name="Wang T.W."/>
            <person name="Stroehlein A.J.S."/>
            <person name="Young N.D."/>
            <person name="Ang C.-S.A."/>
            <person name="Fernando D.W.F."/>
            <person name="Lu H.L."/>
            <person name="Taylor S.T."/>
            <person name="Ehtesham M.E.M."/>
            <person name="Najaraj S.H.N."/>
            <person name="Harsha G.H.G."/>
            <person name="Madugundu A.M."/>
            <person name="Renuse S.R."/>
            <person name="Holt D.H."/>
            <person name="Pandey A.P."/>
            <person name="Papenfuss A.P."/>
            <person name="Gasser R.B.G."/>
            <person name="Fischer K.F."/>
        </authorList>
    </citation>
    <scope>NUCLEOTIDE SEQUENCE</scope>
    <source>
        <strain evidence="8">SSS_KF_BRIS2020</strain>
    </source>
</reference>
<dbReference type="Proteomes" id="UP000070412">
    <property type="component" value="Unassembled WGS sequence"/>
</dbReference>
<dbReference type="GO" id="GO:0031175">
    <property type="term" value="P:neuron projection development"/>
    <property type="evidence" value="ECO:0007669"/>
    <property type="project" value="TreeGrafter"/>
</dbReference>
<evidence type="ECO:0000256" key="4">
    <source>
        <dbReference type="ARBA" id="ARBA00022737"/>
    </source>
</evidence>
<dbReference type="InterPro" id="IPR027324">
    <property type="entry name" value="MAP2/MAP4/Tau"/>
</dbReference>
<keyword evidence="5 6" id="KW-0206">Cytoskeleton</keyword>
<dbReference type="GO" id="GO:0005874">
    <property type="term" value="C:microtubule"/>
    <property type="evidence" value="ECO:0007669"/>
    <property type="project" value="UniProtKB-KW"/>
</dbReference>
<comment type="subcellular location">
    <subcellularLocation>
        <location evidence="1 6">Cytoplasm</location>
        <location evidence="1 6">Cytoskeleton</location>
    </subcellularLocation>
</comment>
<keyword evidence="4" id="KW-0677">Repeat</keyword>
<dbReference type="AlphaFoldDB" id="A0A834R9K4"/>
<evidence type="ECO:0000256" key="3">
    <source>
        <dbReference type="ARBA" id="ARBA00022553"/>
    </source>
</evidence>
<gene>
    <name evidence="8" type="ORF">SSS_4014</name>
</gene>
<reference evidence="9" key="3">
    <citation type="submission" date="2022-06" db="UniProtKB">
        <authorList>
            <consortium name="EnsemblMetazoa"/>
        </authorList>
    </citation>
    <scope>IDENTIFICATION</scope>
</reference>
<dbReference type="PANTHER" id="PTHR11501:SF18">
    <property type="entry name" value="MICROTUBULE-ASSOCIATED PROTEIN"/>
    <property type="match status" value="1"/>
</dbReference>
<dbReference type="Pfam" id="PF00418">
    <property type="entry name" value="Tubulin-binding"/>
    <property type="match status" value="3"/>
</dbReference>
<evidence type="ECO:0000256" key="6">
    <source>
        <dbReference type="RuleBase" id="RU000686"/>
    </source>
</evidence>
<dbReference type="EnsemblMetazoa" id="SSS_4014s_mrna">
    <property type="protein sequence ID" value="KAF7491346.1"/>
    <property type="gene ID" value="SSS_4014"/>
</dbReference>
<evidence type="ECO:0000313" key="9">
    <source>
        <dbReference type="EnsemblMetazoa" id="KAF7491346.1"/>
    </source>
</evidence>
<dbReference type="GO" id="GO:0043005">
    <property type="term" value="C:neuron projection"/>
    <property type="evidence" value="ECO:0007669"/>
    <property type="project" value="TreeGrafter"/>
</dbReference>
<evidence type="ECO:0000256" key="1">
    <source>
        <dbReference type="ARBA" id="ARBA00004245"/>
    </source>
</evidence>
<keyword evidence="6" id="KW-0493">Microtubule</keyword>
<evidence type="ECO:0000256" key="7">
    <source>
        <dbReference type="SAM" id="MobiDB-lite"/>
    </source>
</evidence>
<accession>A0A834R9K4</accession>
<dbReference type="PROSITE" id="PS00229">
    <property type="entry name" value="TAU_MAP_1"/>
    <property type="match status" value="2"/>
</dbReference>
<dbReference type="GO" id="GO:0000226">
    <property type="term" value="P:microtubule cytoskeleton organization"/>
    <property type="evidence" value="ECO:0007669"/>
    <property type="project" value="TreeGrafter"/>
</dbReference>
<organism evidence="8">
    <name type="scientific">Sarcoptes scabiei</name>
    <name type="common">Itch mite</name>
    <name type="synonym">Acarus scabiei</name>
    <dbReference type="NCBI Taxonomy" id="52283"/>
    <lineage>
        <taxon>Eukaryota</taxon>
        <taxon>Metazoa</taxon>
        <taxon>Ecdysozoa</taxon>
        <taxon>Arthropoda</taxon>
        <taxon>Chelicerata</taxon>
        <taxon>Arachnida</taxon>
        <taxon>Acari</taxon>
        <taxon>Acariformes</taxon>
        <taxon>Sarcoptiformes</taxon>
        <taxon>Astigmata</taxon>
        <taxon>Psoroptidia</taxon>
        <taxon>Sarcoptoidea</taxon>
        <taxon>Sarcoptidae</taxon>
        <taxon>Sarcoptinae</taxon>
        <taxon>Sarcoptes</taxon>
    </lineage>
</organism>
<evidence type="ECO:0000313" key="8">
    <source>
        <dbReference type="EMBL" id="KAF7491346.1"/>
    </source>
</evidence>
<evidence type="ECO:0000313" key="10">
    <source>
        <dbReference type="Proteomes" id="UP000070412"/>
    </source>
</evidence>
<keyword evidence="3" id="KW-0597">Phosphoprotein</keyword>
<feature type="region of interest" description="Disordered" evidence="7">
    <location>
        <begin position="1"/>
        <end position="33"/>
    </location>
</feature>
<proteinExistence type="predicted"/>
<reference evidence="10" key="1">
    <citation type="journal article" date="2020" name="PLoS Negl. Trop. Dis.">
        <title>High-quality nuclear genome for Sarcoptes scabiei-A critical resource for a neglected parasite.</title>
        <authorList>
            <person name="Korhonen P.K."/>
            <person name="Gasser R.B."/>
            <person name="Ma G."/>
            <person name="Wang T."/>
            <person name="Stroehlein A.J."/>
            <person name="Young N.D."/>
            <person name="Ang C.S."/>
            <person name="Fernando D.D."/>
            <person name="Lu H.C."/>
            <person name="Taylor S."/>
            <person name="Reynolds S.L."/>
            <person name="Mofiz E."/>
            <person name="Najaraj S.H."/>
            <person name="Gowda H."/>
            <person name="Madugundu A."/>
            <person name="Renuse S."/>
            <person name="Holt D."/>
            <person name="Pandey A."/>
            <person name="Papenfuss A.T."/>
            <person name="Fischer K."/>
        </authorList>
    </citation>
    <scope>NUCLEOTIDE SEQUENCE [LARGE SCALE GENOMIC DNA]</scope>
</reference>
<sequence length="199" mass="22025">MSSKNFSSPGANNSNSVDCSNGTKPNVKKQSINKIVVGTAKGPNLKNVRSKIGSLNNVHHKPAGGDKKIESQKLNWETKSRVGSLDNATHKPQGGKVKVTTQKLEWNVKSKVGSFDNVKHVPGGGNVKIFDEKYVPSMILVNSSTDITSNENNMNSIDQNDYENHHHRSMNYDCDDRNHSESINDLIRTTNQKLQLEKN</sequence>
<dbReference type="InterPro" id="IPR001084">
    <property type="entry name" value="MAP_tubulin-bd_rpt"/>
</dbReference>
<dbReference type="GO" id="GO:0008017">
    <property type="term" value="F:microtubule binding"/>
    <property type="evidence" value="ECO:0007669"/>
    <property type="project" value="InterPro"/>
</dbReference>
<dbReference type="PANTHER" id="PTHR11501">
    <property type="entry name" value="MICROTUBULE-ASSOCIATED PROTEIN"/>
    <property type="match status" value="1"/>
</dbReference>
<protein>
    <recommendedName>
        <fullName evidence="6">Microtubule-associated protein</fullName>
    </recommendedName>
</protein>
<dbReference type="EMBL" id="WVUK01000060">
    <property type="protein sequence ID" value="KAF7491346.1"/>
    <property type="molecule type" value="Genomic_DNA"/>
</dbReference>
<name>A0A834R9K4_SARSC</name>
<keyword evidence="10" id="KW-1185">Reference proteome</keyword>
<keyword evidence="2 6" id="KW-0963">Cytoplasm</keyword>
<dbReference type="PROSITE" id="PS51491">
    <property type="entry name" value="TAU_MAP_2"/>
    <property type="match status" value="2"/>
</dbReference>